<dbReference type="AlphaFoldDB" id="A0AA48HLS1"/>
<evidence type="ECO:0000313" key="1">
    <source>
        <dbReference type="EMBL" id="BDX05887.1"/>
    </source>
</evidence>
<sequence>MLRRYSETELSLFEVSNIDDVLPVPSSVYGFAYSDLFQNRVYVKGEGGIVYSDDAGENWHPLHVNDNYRFYFDFALFSEDEETFYTAGWDKNYESPQPLIVEVSRDSGQTWQSFQYDDAELLGGVYSLTEHRSQSVDTLYLGLYKGGVMKVEFNR</sequence>
<dbReference type="SUPFAM" id="SSF110296">
    <property type="entry name" value="Oligoxyloglucan reducing end-specific cellobiohydrolase"/>
    <property type="match status" value="1"/>
</dbReference>
<protein>
    <recommendedName>
        <fullName evidence="3">Glycosyl hydrolase</fullName>
    </recommendedName>
</protein>
<dbReference type="EMBL" id="AP027272">
    <property type="protein sequence ID" value="BDX05887.1"/>
    <property type="molecule type" value="Genomic_DNA"/>
</dbReference>
<evidence type="ECO:0000313" key="2">
    <source>
        <dbReference type="Proteomes" id="UP001333710"/>
    </source>
</evidence>
<evidence type="ECO:0008006" key="3">
    <source>
        <dbReference type="Google" id="ProtNLM"/>
    </source>
</evidence>
<reference evidence="1" key="1">
    <citation type="submission" date="2023-01" db="EMBL/GenBank/DDBJ databases">
        <title>Complete genome sequence of Planctobacterium marinum strain Dej080120_11.</title>
        <authorList>
            <person name="Ueki S."/>
            <person name="Maruyama F."/>
        </authorList>
    </citation>
    <scope>NUCLEOTIDE SEQUENCE</scope>
    <source>
        <strain evidence="1">Dej080120_11</strain>
    </source>
</reference>
<proteinExistence type="predicted"/>
<dbReference type="InterPro" id="IPR015943">
    <property type="entry name" value="WD40/YVTN_repeat-like_dom_sf"/>
</dbReference>
<gene>
    <name evidence="1" type="ORF">MACH26_14080</name>
</gene>
<dbReference type="KEGG" id="pmaw:MACH26_14080"/>
<dbReference type="Proteomes" id="UP001333710">
    <property type="component" value="Chromosome"/>
</dbReference>
<name>A0AA48HLS1_9ALTE</name>
<dbReference type="InterPro" id="IPR002860">
    <property type="entry name" value="BNR_rpt"/>
</dbReference>
<accession>A0AA48HLS1</accession>
<organism evidence="1 2">
    <name type="scientific">Planctobacterium marinum</name>
    <dbReference type="NCBI Taxonomy" id="1631968"/>
    <lineage>
        <taxon>Bacteria</taxon>
        <taxon>Pseudomonadati</taxon>
        <taxon>Pseudomonadota</taxon>
        <taxon>Gammaproteobacteria</taxon>
        <taxon>Alteromonadales</taxon>
        <taxon>Alteromonadaceae</taxon>
        <taxon>Planctobacterium</taxon>
    </lineage>
</organism>
<dbReference type="Pfam" id="PF02012">
    <property type="entry name" value="BNR"/>
    <property type="match status" value="1"/>
</dbReference>
<dbReference type="RefSeq" id="WP_338291894.1">
    <property type="nucleotide sequence ID" value="NZ_AP027272.1"/>
</dbReference>
<keyword evidence="2" id="KW-1185">Reference proteome</keyword>
<dbReference type="Gene3D" id="2.130.10.10">
    <property type="entry name" value="YVTN repeat-like/Quinoprotein amine dehydrogenase"/>
    <property type="match status" value="1"/>
</dbReference>